<dbReference type="InterPro" id="IPR036397">
    <property type="entry name" value="RNaseH_sf"/>
</dbReference>
<dbReference type="PROSITE" id="PS50879">
    <property type="entry name" value="RNASE_H_1"/>
    <property type="match status" value="1"/>
</dbReference>
<keyword evidence="3" id="KW-1185">Reference proteome</keyword>
<dbReference type="Gene3D" id="3.30.420.10">
    <property type="entry name" value="Ribonuclease H-like superfamily/Ribonuclease H"/>
    <property type="match status" value="1"/>
</dbReference>
<dbReference type="PANTHER" id="PTHR47723">
    <property type="entry name" value="OS05G0353850 PROTEIN"/>
    <property type="match status" value="1"/>
</dbReference>
<dbReference type="GO" id="GO:0003676">
    <property type="term" value="F:nucleic acid binding"/>
    <property type="evidence" value="ECO:0007669"/>
    <property type="project" value="InterPro"/>
</dbReference>
<sequence>MIEVYIDGASAGNPGPSGIGILIKKTGGQSEEFSFPIEVTHNHIAEFKALITAMKLCIDRKYEMISVRTDSQLVERAVEKHHIKNKAYQNLLEEVITLEQHFQLFFIKWIPSDQNKKADLLARAGIRKALKAEDSDE</sequence>
<name>A0A8J2ZV79_9BACL</name>
<accession>A0A8J2ZV79</accession>
<dbReference type="Proteomes" id="UP000656813">
    <property type="component" value="Unassembled WGS sequence"/>
</dbReference>
<dbReference type="GO" id="GO:0004523">
    <property type="term" value="F:RNA-DNA hybrid ribonuclease activity"/>
    <property type="evidence" value="ECO:0007669"/>
    <property type="project" value="InterPro"/>
</dbReference>
<dbReference type="InterPro" id="IPR012337">
    <property type="entry name" value="RNaseH-like_sf"/>
</dbReference>
<protein>
    <submittedName>
        <fullName evidence="2">14.7 kDa ribonuclease H-like protein</fullName>
    </submittedName>
</protein>
<dbReference type="RefSeq" id="WP_188497052.1">
    <property type="nucleotide sequence ID" value="NZ_BMFV01000011.1"/>
</dbReference>
<dbReference type="EMBL" id="BMFV01000011">
    <property type="protein sequence ID" value="GGH80818.1"/>
    <property type="molecule type" value="Genomic_DNA"/>
</dbReference>
<feature type="domain" description="RNase H type-1" evidence="1">
    <location>
        <begin position="1"/>
        <end position="127"/>
    </location>
</feature>
<reference evidence="2" key="2">
    <citation type="submission" date="2020-09" db="EMBL/GenBank/DDBJ databases">
        <authorList>
            <person name="Sun Q."/>
            <person name="Zhou Y."/>
        </authorList>
    </citation>
    <scope>NUCLEOTIDE SEQUENCE</scope>
    <source>
        <strain evidence="2">CGMCC 1.12777</strain>
    </source>
</reference>
<evidence type="ECO:0000313" key="3">
    <source>
        <dbReference type="Proteomes" id="UP000656813"/>
    </source>
</evidence>
<proteinExistence type="predicted"/>
<organism evidence="2 3">
    <name type="scientific">Pullulanibacillus pueri</name>
    <dbReference type="NCBI Taxonomy" id="1437324"/>
    <lineage>
        <taxon>Bacteria</taxon>
        <taxon>Bacillati</taxon>
        <taxon>Bacillota</taxon>
        <taxon>Bacilli</taxon>
        <taxon>Bacillales</taxon>
        <taxon>Sporolactobacillaceae</taxon>
        <taxon>Pullulanibacillus</taxon>
    </lineage>
</organism>
<dbReference type="CDD" id="cd09279">
    <property type="entry name" value="RNase_HI_like"/>
    <property type="match status" value="1"/>
</dbReference>
<dbReference type="PANTHER" id="PTHR47723:SF19">
    <property type="entry name" value="POLYNUCLEOTIDYL TRANSFERASE, RIBONUCLEASE H-LIKE SUPERFAMILY PROTEIN"/>
    <property type="match status" value="1"/>
</dbReference>
<evidence type="ECO:0000259" key="1">
    <source>
        <dbReference type="PROSITE" id="PS50879"/>
    </source>
</evidence>
<dbReference type="InterPro" id="IPR053151">
    <property type="entry name" value="RNase_H-like"/>
</dbReference>
<dbReference type="SUPFAM" id="SSF53098">
    <property type="entry name" value="Ribonuclease H-like"/>
    <property type="match status" value="1"/>
</dbReference>
<dbReference type="Pfam" id="PF13456">
    <property type="entry name" value="RVT_3"/>
    <property type="match status" value="1"/>
</dbReference>
<evidence type="ECO:0000313" key="2">
    <source>
        <dbReference type="EMBL" id="GGH80818.1"/>
    </source>
</evidence>
<dbReference type="AlphaFoldDB" id="A0A8J2ZV79"/>
<comment type="caution">
    <text evidence="2">The sequence shown here is derived from an EMBL/GenBank/DDBJ whole genome shotgun (WGS) entry which is preliminary data.</text>
</comment>
<gene>
    <name evidence="2" type="primary">rnhA</name>
    <name evidence="2" type="ORF">GCM10007096_17790</name>
</gene>
<dbReference type="InterPro" id="IPR002156">
    <property type="entry name" value="RNaseH_domain"/>
</dbReference>
<reference evidence="2" key="1">
    <citation type="journal article" date="2014" name="Int. J. Syst. Evol. Microbiol.">
        <title>Complete genome sequence of Corynebacterium casei LMG S-19264T (=DSM 44701T), isolated from a smear-ripened cheese.</title>
        <authorList>
            <consortium name="US DOE Joint Genome Institute (JGI-PGF)"/>
            <person name="Walter F."/>
            <person name="Albersmeier A."/>
            <person name="Kalinowski J."/>
            <person name="Ruckert C."/>
        </authorList>
    </citation>
    <scope>NUCLEOTIDE SEQUENCE</scope>
    <source>
        <strain evidence="2">CGMCC 1.12777</strain>
    </source>
</reference>